<dbReference type="InterPro" id="IPR036388">
    <property type="entry name" value="WH-like_DNA-bd_sf"/>
</dbReference>
<feature type="domain" description="S1 motif" evidence="2">
    <location>
        <begin position="158"/>
        <end position="218"/>
    </location>
</feature>
<dbReference type="Pfam" id="PF21543">
    <property type="entry name" value="CvfB_2nd"/>
    <property type="match status" value="1"/>
</dbReference>
<dbReference type="STRING" id="81857.IV38_GL000315"/>
<dbReference type="InterPro" id="IPR039566">
    <property type="entry name" value="CvfB_S1_st"/>
</dbReference>
<dbReference type="Pfam" id="PF17783">
    <property type="entry name" value="WHD_CvfB"/>
    <property type="match status" value="1"/>
</dbReference>
<dbReference type="Proteomes" id="UP000051751">
    <property type="component" value="Unassembled WGS sequence"/>
</dbReference>
<dbReference type="InterPro" id="IPR048588">
    <property type="entry name" value="CvfB_S1_2nd"/>
</dbReference>
<dbReference type="Gene3D" id="1.10.10.10">
    <property type="entry name" value="Winged helix-like DNA-binding domain superfamily/Winged helix DNA-binding domain"/>
    <property type="match status" value="1"/>
</dbReference>
<sequence>MMNPDLGQTITGKIIDENDKAYFVQKEGRTYQMNKVTLTSDQQKLQKGDNVTGFAYENEKHQLIITMNTPHIGFNHFGLGEVVETRHDLGVFVNIGLPDKDIVVSMDDLPLMSSVWPHRGDHLRIALRVDKKGRLWGIPADANYYQKRAKTATEDMKNADIVGLVYQTKKAGTYVVTKDHYLGFIHPSERDGEPRLGETVKARVIGLHPDGSLNLSLRPRAYEVISDDAAMVLAILIRTPGHTMNYDDKSAPEKIKAYFGISKSAFKRALGHLLKQRLIIEADGKTSLTDAGVERANALNEADTDDQD</sequence>
<dbReference type="EMBL" id="JQAZ01000001">
    <property type="protein sequence ID" value="KRN34040.1"/>
    <property type="molecule type" value="Genomic_DNA"/>
</dbReference>
<dbReference type="Pfam" id="PF13509">
    <property type="entry name" value="S1_2"/>
    <property type="match status" value="1"/>
</dbReference>
<dbReference type="PROSITE" id="PS50126">
    <property type="entry name" value="S1"/>
    <property type="match status" value="1"/>
</dbReference>
<dbReference type="InterPro" id="IPR040764">
    <property type="entry name" value="CvfB_WH"/>
</dbReference>
<dbReference type="InterPro" id="IPR012340">
    <property type="entry name" value="NA-bd_OB-fold"/>
</dbReference>
<dbReference type="GO" id="GO:0003743">
    <property type="term" value="F:translation initiation factor activity"/>
    <property type="evidence" value="ECO:0007669"/>
    <property type="project" value="UniProtKB-KW"/>
</dbReference>
<evidence type="ECO:0000259" key="2">
    <source>
        <dbReference type="PROSITE" id="PS50126"/>
    </source>
</evidence>
<dbReference type="Pfam" id="PF21191">
    <property type="entry name" value="CvfB_1st"/>
    <property type="match status" value="1"/>
</dbReference>
<proteinExistence type="inferred from homology"/>
<evidence type="ECO:0000256" key="1">
    <source>
        <dbReference type="PIRNR" id="PIRNR012524"/>
    </source>
</evidence>
<keyword evidence="5" id="KW-1185">Reference proteome</keyword>
<dbReference type="Gene3D" id="2.40.50.140">
    <property type="entry name" value="Nucleic acid-binding proteins"/>
    <property type="match status" value="2"/>
</dbReference>
<evidence type="ECO:0000313" key="4">
    <source>
        <dbReference type="EMBL" id="KRN34040.1"/>
    </source>
</evidence>
<reference evidence="5 6" key="1">
    <citation type="journal article" date="2015" name="Genome Announc.">
        <title>Expanding the biotechnology potential of lactobacilli through comparative genomics of 213 strains and associated genera.</title>
        <authorList>
            <person name="Sun Z."/>
            <person name="Harris H.M."/>
            <person name="McCann A."/>
            <person name="Guo C."/>
            <person name="Argimon S."/>
            <person name="Zhang W."/>
            <person name="Yang X."/>
            <person name="Jeffery I.B."/>
            <person name="Cooney J.C."/>
            <person name="Kagawa T.F."/>
            <person name="Liu W."/>
            <person name="Song Y."/>
            <person name="Salvetti E."/>
            <person name="Wrobel A."/>
            <person name="Rasinkangas P."/>
            <person name="Parkhill J."/>
            <person name="Rea M.C."/>
            <person name="O'Sullivan O."/>
            <person name="Ritari J."/>
            <person name="Douillard F.P."/>
            <person name="Paul Ross R."/>
            <person name="Yang R."/>
            <person name="Briner A.E."/>
            <person name="Felis G.E."/>
            <person name="de Vos W.M."/>
            <person name="Barrangou R."/>
            <person name="Klaenhammer T.R."/>
            <person name="Caufield P.W."/>
            <person name="Cui Y."/>
            <person name="Zhang H."/>
            <person name="O'Toole P.W."/>
        </authorList>
    </citation>
    <scope>NUCLEOTIDE SEQUENCE [LARGE SCALE GENOMIC DNA]</scope>
    <source>
        <strain evidence="3 6">ATCC BAA-66</strain>
        <strain evidence="4 5">DSM 13344</strain>
    </source>
</reference>
<comment type="caution">
    <text evidence="3">The sequence shown here is derived from an EMBL/GenBank/DDBJ whole genome shotgun (WGS) entry which is preliminary data.</text>
</comment>
<dbReference type="Gene3D" id="2.40.50.330">
    <property type="match status" value="1"/>
</dbReference>
<dbReference type="EMBL" id="JQAT01000001">
    <property type="protein sequence ID" value="KRN29431.1"/>
    <property type="molecule type" value="Genomic_DNA"/>
</dbReference>
<dbReference type="InterPro" id="IPR014464">
    <property type="entry name" value="CvfB_fam"/>
</dbReference>
<accession>A0A0R2FVA9</accession>
<dbReference type="GO" id="GO:0003676">
    <property type="term" value="F:nucleic acid binding"/>
    <property type="evidence" value="ECO:0007669"/>
    <property type="project" value="InterPro"/>
</dbReference>
<protein>
    <submittedName>
        <fullName evidence="3">Translation initiation factor IF-3</fullName>
    </submittedName>
</protein>
<dbReference type="SMART" id="SM00316">
    <property type="entry name" value="S1"/>
    <property type="match status" value="1"/>
</dbReference>
<gene>
    <name evidence="3" type="ORF">IV38_GL000315</name>
    <name evidence="4" type="ORF">IV40_GL000353</name>
</gene>
<dbReference type="PATRIC" id="fig|81857.3.peg.320"/>
<keyword evidence="3" id="KW-0648">Protein biosynthesis</keyword>
<dbReference type="PIRSF" id="PIRSF012524">
    <property type="entry name" value="YitL_S1"/>
    <property type="match status" value="1"/>
</dbReference>
<dbReference type="Proteomes" id="UP000051645">
    <property type="component" value="Unassembled WGS sequence"/>
</dbReference>
<evidence type="ECO:0000313" key="3">
    <source>
        <dbReference type="EMBL" id="KRN29431.1"/>
    </source>
</evidence>
<dbReference type="AlphaFoldDB" id="A0A0R2FVA9"/>
<keyword evidence="3" id="KW-0396">Initiation factor</keyword>
<comment type="similarity">
    <text evidence="1">Belongs to the CvfB family.</text>
</comment>
<evidence type="ECO:0000313" key="5">
    <source>
        <dbReference type="Proteomes" id="UP000051645"/>
    </source>
</evidence>
<dbReference type="PANTHER" id="PTHR37296:SF1">
    <property type="entry name" value="CONSERVED VIRULENCE FACTOR B"/>
    <property type="match status" value="1"/>
</dbReference>
<dbReference type="InterPro" id="IPR003029">
    <property type="entry name" value="S1_domain"/>
</dbReference>
<evidence type="ECO:0000313" key="6">
    <source>
        <dbReference type="Proteomes" id="UP000051751"/>
    </source>
</evidence>
<dbReference type="SUPFAM" id="SSF50249">
    <property type="entry name" value="Nucleic acid-binding proteins"/>
    <property type="match status" value="1"/>
</dbReference>
<name>A0A0R2FVA9_9LACO</name>
<dbReference type="InterPro" id="IPR048587">
    <property type="entry name" value="CvfB_S1_3rd"/>
</dbReference>
<organism evidence="3 6">
    <name type="scientific">Lactobacillus selangorensis</name>
    <dbReference type="NCBI Taxonomy" id="81857"/>
    <lineage>
        <taxon>Bacteria</taxon>
        <taxon>Bacillati</taxon>
        <taxon>Bacillota</taxon>
        <taxon>Bacilli</taxon>
        <taxon>Lactobacillales</taxon>
        <taxon>Lactobacillaceae</taxon>
        <taxon>Lactobacillus</taxon>
    </lineage>
</organism>
<dbReference type="PANTHER" id="PTHR37296">
    <property type="entry name" value="CONSERVED VIRULENCE FACTOR B"/>
    <property type="match status" value="1"/>
</dbReference>